<protein>
    <submittedName>
        <fullName evidence="2">Uncharacterized protein</fullName>
    </submittedName>
</protein>
<evidence type="ECO:0000313" key="2">
    <source>
        <dbReference type="EMBL" id="SJM72972.1"/>
    </source>
</evidence>
<dbReference type="Proteomes" id="UP000188357">
    <property type="component" value="Unassembled WGS sequence"/>
</dbReference>
<dbReference type="STRING" id="1945521.A1232T_02171"/>
<name>A0A1R4GYU8_9GAMM</name>
<evidence type="ECO:0000256" key="1">
    <source>
        <dbReference type="SAM" id="MobiDB-lite"/>
    </source>
</evidence>
<proteinExistence type="predicted"/>
<evidence type="ECO:0000313" key="3">
    <source>
        <dbReference type="Proteomes" id="UP000188357"/>
    </source>
</evidence>
<accession>A0A1R4GYU8</accession>
<feature type="region of interest" description="Disordered" evidence="1">
    <location>
        <begin position="1"/>
        <end position="52"/>
    </location>
</feature>
<feature type="compositionally biased region" description="Basic and acidic residues" evidence="1">
    <location>
        <begin position="38"/>
        <end position="52"/>
    </location>
</feature>
<reference evidence="2 3" key="1">
    <citation type="submission" date="2017-02" db="EMBL/GenBank/DDBJ databases">
        <authorList>
            <person name="Peterson S.W."/>
        </authorList>
    </citation>
    <scope>NUCLEOTIDE SEQUENCE [LARGE SCALE GENOMIC DNA]</scope>
    <source>
        <strain evidence="2">Psychrobacter_piechaudii</strain>
    </source>
</reference>
<dbReference type="RefSeq" id="WP_167366876.1">
    <property type="nucleotide sequence ID" value="NZ_FUGE01000230.1"/>
</dbReference>
<organism evidence="2 3">
    <name type="scientific">Psychrobacter piechaudii</name>
    <dbReference type="NCBI Taxonomy" id="1945521"/>
    <lineage>
        <taxon>Bacteria</taxon>
        <taxon>Pseudomonadati</taxon>
        <taxon>Pseudomonadota</taxon>
        <taxon>Gammaproteobacteria</taxon>
        <taxon>Moraxellales</taxon>
        <taxon>Moraxellaceae</taxon>
        <taxon>Psychrobacter</taxon>
    </lineage>
</organism>
<keyword evidence="3" id="KW-1185">Reference proteome</keyword>
<dbReference type="EMBL" id="FUGE01000230">
    <property type="protein sequence ID" value="SJM72972.1"/>
    <property type="molecule type" value="Genomic_DNA"/>
</dbReference>
<sequence>MSDKKLNQDADNLEEALEDKQEPDTLAEATTAPVEDEALGRHATEADRPKNK</sequence>
<gene>
    <name evidence="2" type="ORF">A1232T_02171</name>
</gene>
<dbReference type="AlphaFoldDB" id="A0A1R4GYU8"/>